<dbReference type="GO" id="GO:0009295">
    <property type="term" value="C:nucleoid"/>
    <property type="evidence" value="ECO:0007669"/>
    <property type="project" value="TreeGrafter"/>
</dbReference>
<reference evidence="5 6" key="1">
    <citation type="submission" date="2014-06" db="EMBL/GenBank/DDBJ databases">
        <title>Shewanella sp. YQH10.</title>
        <authorList>
            <person name="Liu Y."/>
            <person name="Zeng R."/>
        </authorList>
    </citation>
    <scope>NUCLEOTIDE SEQUENCE [LARGE SCALE GENOMIC DNA]</scope>
    <source>
        <strain evidence="5 6">YQH10</strain>
    </source>
</reference>
<keyword evidence="2" id="KW-0227">DNA damage</keyword>
<dbReference type="PANTHER" id="PTHR10302">
    <property type="entry name" value="SINGLE-STRANDED DNA-BINDING PROTEIN"/>
    <property type="match status" value="1"/>
</dbReference>
<dbReference type="InterPro" id="IPR012340">
    <property type="entry name" value="NA-bd_OB-fold"/>
</dbReference>
<organism evidence="5 6">
    <name type="scientific">Shewanella mangrovi</name>
    <dbReference type="NCBI Taxonomy" id="1515746"/>
    <lineage>
        <taxon>Bacteria</taxon>
        <taxon>Pseudomonadati</taxon>
        <taxon>Pseudomonadota</taxon>
        <taxon>Gammaproteobacteria</taxon>
        <taxon>Alteromonadales</taxon>
        <taxon>Shewanellaceae</taxon>
        <taxon>Shewanella</taxon>
    </lineage>
</organism>
<name>A0A094JG86_9GAMM</name>
<dbReference type="RefSeq" id="WP_037438669.1">
    <property type="nucleotide sequence ID" value="NZ_JPEO01000001.1"/>
</dbReference>
<feature type="compositionally biased region" description="Gly residues" evidence="4">
    <location>
        <begin position="115"/>
        <end position="132"/>
    </location>
</feature>
<comment type="caution">
    <text evidence="5">The sequence shown here is derived from an EMBL/GenBank/DDBJ whole genome shotgun (WGS) entry which is preliminary data.</text>
</comment>
<dbReference type="NCBIfam" id="TIGR00621">
    <property type="entry name" value="ssb"/>
    <property type="match status" value="1"/>
</dbReference>
<dbReference type="GO" id="GO:0006281">
    <property type="term" value="P:DNA repair"/>
    <property type="evidence" value="ECO:0007669"/>
    <property type="project" value="UniProtKB-UniRule"/>
</dbReference>
<protein>
    <recommendedName>
        <fullName evidence="2 3">Single-stranded DNA-binding protein</fullName>
        <shortName evidence="2">SSB</shortName>
    </recommendedName>
</protein>
<proteinExistence type="inferred from homology"/>
<dbReference type="InterPro" id="IPR011344">
    <property type="entry name" value="ssDNA-bd"/>
</dbReference>
<dbReference type="AlphaFoldDB" id="A0A094JG86"/>
<dbReference type="SUPFAM" id="SSF50249">
    <property type="entry name" value="Nucleic acid-binding proteins"/>
    <property type="match status" value="1"/>
</dbReference>
<feature type="short sequence motif" description="Important for interaction with partner proteins" evidence="2">
    <location>
        <begin position="225"/>
        <end position="230"/>
    </location>
</feature>
<dbReference type="Gene3D" id="2.40.50.140">
    <property type="entry name" value="Nucleic acid-binding proteins"/>
    <property type="match status" value="1"/>
</dbReference>
<dbReference type="STRING" id="1515746.HR45_00585"/>
<dbReference type="CDD" id="cd04496">
    <property type="entry name" value="SSB_OBF"/>
    <property type="match status" value="1"/>
</dbReference>
<evidence type="ECO:0000313" key="6">
    <source>
        <dbReference type="Proteomes" id="UP000029264"/>
    </source>
</evidence>
<evidence type="ECO:0000256" key="1">
    <source>
        <dbReference type="ARBA" id="ARBA00023125"/>
    </source>
</evidence>
<accession>A0A094JG86</accession>
<evidence type="ECO:0000256" key="3">
    <source>
        <dbReference type="RuleBase" id="RU000524"/>
    </source>
</evidence>
<feature type="compositionally biased region" description="Low complexity" evidence="4">
    <location>
        <begin position="133"/>
        <end position="214"/>
    </location>
</feature>
<keyword evidence="2" id="KW-0233">DNA recombination</keyword>
<dbReference type="EMBL" id="JPEO01000001">
    <property type="protein sequence ID" value="KFZ38935.1"/>
    <property type="molecule type" value="Genomic_DNA"/>
</dbReference>
<keyword evidence="6" id="KW-1185">Reference proteome</keyword>
<dbReference type="OrthoDB" id="9809878at2"/>
<comment type="subunit">
    <text evidence="2">Homotetramer.</text>
</comment>
<dbReference type="PROSITE" id="PS50935">
    <property type="entry name" value="SSB"/>
    <property type="match status" value="1"/>
</dbReference>
<feature type="region of interest" description="Disordered" evidence="4">
    <location>
        <begin position="110"/>
        <end position="230"/>
    </location>
</feature>
<dbReference type="GO" id="GO:0006260">
    <property type="term" value="P:DNA replication"/>
    <property type="evidence" value="ECO:0007669"/>
    <property type="project" value="UniProtKB-UniRule"/>
</dbReference>
<dbReference type="GO" id="GO:0003697">
    <property type="term" value="F:single-stranded DNA binding"/>
    <property type="evidence" value="ECO:0007669"/>
    <property type="project" value="UniProtKB-UniRule"/>
</dbReference>
<comment type="caution">
    <text evidence="2">Lacks conserved residue(s) required for the propagation of feature annotation.</text>
</comment>
<dbReference type="PANTHER" id="PTHR10302:SF27">
    <property type="entry name" value="SINGLE-STRANDED DNA-BINDING PROTEIN"/>
    <property type="match status" value="1"/>
</dbReference>
<feature type="compositionally biased region" description="Acidic residues" evidence="4">
    <location>
        <begin position="219"/>
        <end position="230"/>
    </location>
</feature>
<keyword evidence="1 2" id="KW-0238">DNA-binding</keyword>
<dbReference type="HAMAP" id="MF_00984">
    <property type="entry name" value="SSB"/>
    <property type="match status" value="1"/>
</dbReference>
<dbReference type="Proteomes" id="UP000029264">
    <property type="component" value="Unassembled WGS sequence"/>
</dbReference>
<gene>
    <name evidence="5" type="ORF">HR45_00585</name>
</gene>
<evidence type="ECO:0000313" key="5">
    <source>
        <dbReference type="EMBL" id="KFZ38935.1"/>
    </source>
</evidence>
<evidence type="ECO:0000256" key="2">
    <source>
        <dbReference type="HAMAP-Rule" id="MF_00984"/>
    </source>
</evidence>
<evidence type="ECO:0000256" key="4">
    <source>
        <dbReference type="SAM" id="MobiDB-lite"/>
    </source>
</evidence>
<sequence>MASRGVNKVILVGNLGQDPEVRYMPNGNAVANITVATSDTWKDQQGQQQERTEWHRVVFFGKLAEIAGEYLRKGSQVYLEGKLQTRKWKDQSGQDRYTTEIVVDMNGSMQMLGGRNQGQGGAPSGNMGGGYSGAPQQGGSNNQYSAAPQQSSQPQYSAPQQPQQYNAAPQQSAPAYQQPQQNSGNSGYAPKPQQAQRPQQAAPQQSAPAQQPQQNYTPDLDDGWDDDIPF</sequence>
<dbReference type="eggNOG" id="COG0629">
    <property type="taxonomic scope" value="Bacteria"/>
</dbReference>
<keyword evidence="2" id="KW-0234">DNA repair</keyword>
<dbReference type="InterPro" id="IPR000424">
    <property type="entry name" value="Primosome_PriB/ssb"/>
</dbReference>
<comment type="function">
    <text evidence="2">Plays an important role in DNA replication, recombination and repair. Binds to ssDNA and to an array of partner proteins to recruit them to their sites of action during DNA metabolism.</text>
</comment>
<dbReference type="GO" id="GO:0006310">
    <property type="term" value="P:DNA recombination"/>
    <property type="evidence" value="ECO:0007669"/>
    <property type="project" value="UniProtKB-UniRule"/>
</dbReference>
<keyword evidence="2" id="KW-0235">DNA replication</keyword>
<dbReference type="Pfam" id="PF00436">
    <property type="entry name" value="SSB"/>
    <property type="match status" value="1"/>
</dbReference>